<reference evidence="2" key="1">
    <citation type="submission" date="2021-04" db="EMBL/GenBank/DDBJ databases">
        <authorList>
            <person name="Tunstrom K."/>
        </authorList>
    </citation>
    <scope>NUCLEOTIDE SEQUENCE</scope>
</reference>
<dbReference type="Proteomes" id="UP000691718">
    <property type="component" value="Unassembled WGS sequence"/>
</dbReference>
<name>A0A8S3W6E6_PARAO</name>
<comment type="caution">
    <text evidence="2">The sequence shown here is derived from an EMBL/GenBank/DDBJ whole genome shotgun (WGS) entry which is preliminary data.</text>
</comment>
<dbReference type="EMBL" id="CAJQZP010000171">
    <property type="protein sequence ID" value="CAG4942936.1"/>
    <property type="molecule type" value="Genomic_DNA"/>
</dbReference>
<evidence type="ECO:0000259" key="1">
    <source>
        <dbReference type="PROSITE" id="PS50222"/>
    </source>
</evidence>
<evidence type="ECO:0000313" key="3">
    <source>
        <dbReference type="Proteomes" id="UP000691718"/>
    </source>
</evidence>
<evidence type="ECO:0000313" key="2">
    <source>
        <dbReference type="EMBL" id="CAG4942936.1"/>
    </source>
</evidence>
<dbReference type="GO" id="GO:0005509">
    <property type="term" value="F:calcium ion binding"/>
    <property type="evidence" value="ECO:0007669"/>
    <property type="project" value="InterPro"/>
</dbReference>
<dbReference type="PROSITE" id="PS50222">
    <property type="entry name" value="EF_HAND_2"/>
    <property type="match status" value="2"/>
</dbReference>
<dbReference type="PROSITE" id="PS00018">
    <property type="entry name" value="EF_HAND_1"/>
    <property type="match status" value="2"/>
</dbReference>
<dbReference type="OrthoDB" id="9974725at2759"/>
<keyword evidence="3" id="KW-1185">Reference proteome</keyword>
<gene>
    <name evidence="2" type="ORF">PAPOLLO_LOCUS2571</name>
</gene>
<dbReference type="SMART" id="SM00054">
    <property type="entry name" value="EFh"/>
    <property type="match status" value="3"/>
</dbReference>
<dbReference type="InterPro" id="IPR018247">
    <property type="entry name" value="EF_Hand_1_Ca_BS"/>
</dbReference>
<sequence length="183" mass="20812">MVSQFRKQKLLHLFNIFFDTDSSGSVERNDFELAAENIGKLRGWKSSDVKYKETLNSLLKIWEGIQSVADADKDGKVTADEWLSMWEAYANNPTLASDWQKQYCKFMFELEDTGGDGTIDSEEFSSVYESFGLLKEDAVSAFKMISGGKSTVSWTEFQDLWNQYFTSDDPKDPGNFIFGAATY</sequence>
<feature type="domain" description="EF-hand" evidence="1">
    <location>
        <begin position="99"/>
        <end position="134"/>
    </location>
</feature>
<protein>
    <submittedName>
        <fullName evidence="2">(apollo) hypothetical protein</fullName>
    </submittedName>
</protein>
<accession>A0A8S3W6E6</accession>
<dbReference type="InterPro" id="IPR002048">
    <property type="entry name" value="EF_hand_dom"/>
</dbReference>
<dbReference type="AlphaFoldDB" id="A0A8S3W6E6"/>
<proteinExistence type="predicted"/>
<organism evidence="2 3">
    <name type="scientific">Parnassius apollo</name>
    <name type="common">Apollo butterfly</name>
    <name type="synonym">Papilio apollo</name>
    <dbReference type="NCBI Taxonomy" id="110799"/>
    <lineage>
        <taxon>Eukaryota</taxon>
        <taxon>Metazoa</taxon>
        <taxon>Ecdysozoa</taxon>
        <taxon>Arthropoda</taxon>
        <taxon>Hexapoda</taxon>
        <taxon>Insecta</taxon>
        <taxon>Pterygota</taxon>
        <taxon>Neoptera</taxon>
        <taxon>Endopterygota</taxon>
        <taxon>Lepidoptera</taxon>
        <taxon>Glossata</taxon>
        <taxon>Ditrysia</taxon>
        <taxon>Papilionoidea</taxon>
        <taxon>Papilionidae</taxon>
        <taxon>Parnassiinae</taxon>
        <taxon>Parnassini</taxon>
        <taxon>Parnassius</taxon>
        <taxon>Parnassius</taxon>
    </lineage>
</organism>
<feature type="domain" description="EF-hand" evidence="1">
    <location>
        <begin position="57"/>
        <end position="92"/>
    </location>
</feature>
<dbReference type="Pfam" id="PF13202">
    <property type="entry name" value="EF-hand_5"/>
    <property type="match status" value="2"/>
</dbReference>